<geneLocation type="mitochondrion" evidence="12"/>
<keyword evidence="6 7" id="KW-0413">Isomerase</keyword>
<comment type="catalytic activity">
    <reaction evidence="1 7">
        <text>[protein]-peptidylproline (omega=180) = [protein]-peptidylproline (omega=0)</text>
        <dbReference type="Rhea" id="RHEA:16237"/>
        <dbReference type="Rhea" id="RHEA-COMP:10747"/>
        <dbReference type="Rhea" id="RHEA-COMP:10748"/>
        <dbReference type="ChEBI" id="CHEBI:83833"/>
        <dbReference type="ChEBI" id="CHEBI:83834"/>
        <dbReference type="EC" id="5.2.1.8"/>
    </reaction>
</comment>
<evidence type="ECO:0000313" key="11">
    <source>
        <dbReference type="EMBL" id="CEO98226.1"/>
    </source>
</evidence>
<dbReference type="PANTHER" id="PTHR46512">
    <property type="entry name" value="PEPTIDYLPROLYL ISOMERASE"/>
    <property type="match status" value="1"/>
</dbReference>
<accession>A0A0G4IT04</accession>
<keyword evidence="12" id="KW-0496">Mitochondrion</keyword>
<feature type="repeat" description="TPR" evidence="8">
    <location>
        <begin position="294"/>
        <end position="327"/>
    </location>
</feature>
<dbReference type="SMART" id="SM00028">
    <property type="entry name" value="TPR"/>
    <property type="match status" value="2"/>
</dbReference>
<keyword evidence="5 7" id="KW-0697">Rotamase</keyword>
<dbReference type="PROSITE" id="PS50059">
    <property type="entry name" value="FKBP_PPIASE"/>
    <property type="match status" value="2"/>
</dbReference>
<evidence type="ECO:0000313" key="14">
    <source>
        <dbReference type="Proteomes" id="UP000290189"/>
    </source>
</evidence>
<dbReference type="Gene3D" id="1.25.40.10">
    <property type="entry name" value="Tetratricopeptide repeat domain"/>
    <property type="match status" value="1"/>
</dbReference>
<reference evidence="12 14" key="2">
    <citation type="submission" date="2018-03" db="EMBL/GenBank/DDBJ databases">
        <authorList>
            <person name="Fogelqvist J."/>
        </authorList>
    </citation>
    <scope>NUCLEOTIDE SEQUENCE [LARGE SCALE GENOMIC DNA]</scope>
</reference>
<protein>
    <recommendedName>
        <fullName evidence="2 7">peptidylprolyl isomerase</fullName>
        <ecNumber evidence="2 7">5.2.1.8</ecNumber>
    </recommendedName>
</protein>
<reference evidence="11 13" key="1">
    <citation type="submission" date="2015-02" db="EMBL/GenBank/DDBJ databases">
        <authorList>
            <person name="Chooi Y.-H."/>
        </authorList>
    </citation>
    <scope>NUCLEOTIDE SEQUENCE [LARGE SCALE GENOMIC DNA]</scope>
    <source>
        <strain evidence="11">E3</strain>
    </source>
</reference>
<keyword evidence="4 8" id="KW-0802">TPR repeat</keyword>
<dbReference type="OMA" id="FGAEGNE"/>
<evidence type="ECO:0000313" key="13">
    <source>
        <dbReference type="Proteomes" id="UP000039324"/>
    </source>
</evidence>
<evidence type="ECO:0000256" key="4">
    <source>
        <dbReference type="ARBA" id="ARBA00022803"/>
    </source>
</evidence>
<evidence type="ECO:0000256" key="7">
    <source>
        <dbReference type="PROSITE-ProRule" id="PRU00277"/>
    </source>
</evidence>
<feature type="domain" description="PPIase FKBP-type" evidence="10">
    <location>
        <begin position="29"/>
        <end position="117"/>
    </location>
</feature>
<dbReference type="SUPFAM" id="SSF48452">
    <property type="entry name" value="TPR-like"/>
    <property type="match status" value="1"/>
</dbReference>
<keyword evidence="13" id="KW-1185">Reference proteome</keyword>
<evidence type="ECO:0000313" key="12">
    <source>
        <dbReference type="EMBL" id="SPQ95199.1"/>
    </source>
</evidence>
<gene>
    <name evidence="11" type="ORF">PBRA_006340</name>
    <name evidence="12" type="ORF">PLBR_LOCUS2414</name>
</gene>
<dbReference type="Gene3D" id="3.10.50.40">
    <property type="match status" value="2"/>
</dbReference>
<proteinExistence type="predicted"/>
<name>A0A0G4IT04_PLABS</name>
<feature type="domain" description="PPIase FKBP-type" evidence="10">
    <location>
        <begin position="145"/>
        <end position="232"/>
    </location>
</feature>
<dbReference type="Proteomes" id="UP000290189">
    <property type="component" value="Unassembled WGS sequence"/>
</dbReference>
<keyword evidence="3" id="KW-0677">Repeat</keyword>
<evidence type="ECO:0000256" key="1">
    <source>
        <dbReference type="ARBA" id="ARBA00000971"/>
    </source>
</evidence>
<evidence type="ECO:0000259" key="10">
    <source>
        <dbReference type="PROSITE" id="PS50059"/>
    </source>
</evidence>
<evidence type="ECO:0000256" key="9">
    <source>
        <dbReference type="SAM" id="MobiDB-lite"/>
    </source>
</evidence>
<dbReference type="AlphaFoldDB" id="A0A0G4IT04"/>
<dbReference type="EMBL" id="OVEO01000003">
    <property type="protein sequence ID" value="SPQ95199.1"/>
    <property type="molecule type" value="Genomic_DNA"/>
</dbReference>
<evidence type="ECO:0000256" key="5">
    <source>
        <dbReference type="ARBA" id="ARBA00023110"/>
    </source>
</evidence>
<dbReference type="PANTHER" id="PTHR46512:SF9">
    <property type="entry name" value="PEPTIDYLPROLYL ISOMERASE"/>
    <property type="match status" value="1"/>
</dbReference>
<dbReference type="InterPro" id="IPR046357">
    <property type="entry name" value="PPIase_dom_sf"/>
</dbReference>
<dbReference type="Pfam" id="PF00254">
    <property type="entry name" value="FKBP_C"/>
    <property type="match status" value="2"/>
</dbReference>
<dbReference type="Proteomes" id="UP000039324">
    <property type="component" value="Unassembled WGS sequence"/>
</dbReference>
<evidence type="ECO:0000256" key="8">
    <source>
        <dbReference type="PROSITE-ProRule" id="PRU00339"/>
    </source>
</evidence>
<dbReference type="PROSITE" id="PS50005">
    <property type="entry name" value="TPR"/>
    <property type="match status" value="1"/>
</dbReference>
<sequence length="428" mass="45951">MAEVDISGDGGIKKIVLKEGEGTESPPPNSKVTVHYVGTLLDGTKFDSSRDRADPFEFTIGKGSVIKAWDQGVATMKRGEVCKLVCAPEYAYGEAGSPPKIPANATLQFEIELIDWTDKVNVTSDGGVMKKVTTAAPASELSQPNDYATCVVSFALRCDGSVVDERKEATVQLCLDSSVCDGLEQVIKSMKAGEACEAQIKPSYGYGATGNTKLGVPSNATLEATVQLHSFEKGPDKWAMTKEQKVEYAEKRKQTGNEIFKLGLWPQALKAYKGAHDHLQYEKDLDAAGKELMASIHSNLAATNIKLGEFTAAKKNCDDALTIEPKNVKALFRRAQAQMAGGNAEEAIVDLKSALQVDSRNAAVSQLLAKAKAVVKAHQVKERNTFGGIFEKLSKLEDKNKSAPTAEGGEERPETDTVMTDAPATTEA</sequence>
<feature type="region of interest" description="Disordered" evidence="9">
    <location>
        <begin position="397"/>
        <end position="428"/>
    </location>
</feature>
<dbReference type="STRING" id="37360.A0A0G4IT04"/>
<evidence type="ECO:0000256" key="6">
    <source>
        <dbReference type="ARBA" id="ARBA00023235"/>
    </source>
</evidence>
<organism evidence="11 13">
    <name type="scientific">Plasmodiophora brassicae</name>
    <name type="common">Clubroot disease agent</name>
    <dbReference type="NCBI Taxonomy" id="37360"/>
    <lineage>
        <taxon>Eukaryota</taxon>
        <taxon>Sar</taxon>
        <taxon>Rhizaria</taxon>
        <taxon>Endomyxa</taxon>
        <taxon>Phytomyxea</taxon>
        <taxon>Plasmodiophorida</taxon>
        <taxon>Plasmodiophoridae</taxon>
        <taxon>Plasmodiophora</taxon>
    </lineage>
</organism>
<dbReference type="Pfam" id="PF14559">
    <property type="entry name" value="TPR_19"/>
    <property type="match status" value="1"/>
</dbReference>
<evidence type="ECO:0000256" key="2">
    <source>
        <dbReference type="ARBA" id="ARBA00013194"/>
    </source>
</evidence>
<dbReference type="OrthoDB" id="433738at2759"/>
<dbReference type="InterPro" id="IPR019734">
    <property type="entry name" value="TPR_rpt"/>
</dbReference>
<evidence type="ECO:0000256" key="3">
    <source>
        <dbReference type="ARBA" id="ARBA00022737"/>
    </source>
</evidence>
<dbReference type="InterPro" id="IPR011990">
    <property type="entry name" value="TPR-like_helical_dom_sf"/>
</dbReference>
<dbReference type="EC" id="5.2.1.8" evidence="2 7"/>
<dbReference type="InterPro" id="IPR001179">
    <property type="entry name" value="PPIase_FKBP_dom"/>
</dbReference>
<dbReference type="FunFam" id="3.10.50.40:FF:000025">
    <property type="entry name" value="Peptidylprolyl isomerase"/>
    <property type="match status" value="1"/>
</dbReference>
<dbReference type="SUPFAM" id="SSF54534">
    <property type="entry name" value="FKBP-like"/>
    <property type="match status" value="2"/>
</dbReference>
<dbReference type="EMBL" id="CDSF01000083">
    <property type="protein sequence ID" value="CEO98226.1"/>
    <property type="molecule type" value="Genomic_DNA"/>
</dbReference>
<dbReference type="GO" id="GO:0003755">
    <property type="term" value="F:peptidyl-prolyl cis-trans isomerase activity"/>
    <property type="evidence" value="ECO:0007669"/>
    <property type="project" value="UniProtKB-KW"/>
</dbReference>
<dbReference type="InterPro" id="IPR050754">
    <property type="entry name" value="FKBP4/5/8-like"/>
</dbReference>